<reference evidence="1 2" key="1">
    <citation type="submission" date="2018-06" db="EMBL/GenBank/DDBJ databases">
        <title>Complete Genomes of Monosporascus.</title>
        <authorList>
            <person name="Robinson A.J."/>
            <person name="Natvig D.O."/>
        </authorList>
    </citation>
    <scope>NUCLEOTIDE SEQUENCE [LARGE SCALE GENOMIC DNA]</scope>
    <source>
        <strain evidence="1 2">CBS 110550</strain>
    </source>
</reference>
<sequence length="109" mass="12023">MVLVKLSTVNDPMWDTKLVRQSVDVLHVVDQVIFNIQVATDGDLRSVDGVLARAVRVFTAVRTWCGAKLAENPGGGDNDCEGSQSTSPDVVPWVLLLMFLMEMRESLTF</sequence>
<keyword evidence="2" id="KW-1185">Reference proteome</keyword>
<dbReference type="AlphaFoldDB" id="A0A4Q4T3S7"/>
<protein>
    <submittedName>
        <fullName evidence="1">Uncharacterized protein</fullName>
    </submittedName>
</protein>
<comment type="caution">
    <text evidence="1">The sequence shown here is derived from an EMBL/GenBank/DDBJ whole genome shotgun (WGS) entry which is preliminary data.</text>
</comment>
<dbReference type="OrthoDB" id="1600564at2759"/>
<proteinExistence type="predicted"/>
<organism evidence="1 2">
    <name type="scientific">Monosporascus ibericus</name>
    <dbReference type="NCBI Taxonomy" id="155417"/>
    <lineage>
        <taxon>Eukaryota</taxon>
        <taxon>Fungi</taxon>
        <taxon>Dikarya</taxon>
        <taxon>Ascomycota</taxon>
        <taxon>Pezizomycotina</taxon>
        <taxon>Sordariomycetes</taxon>
        <taxon>Xylariomycetidae</taxon>
        <taxon>Xylariales</taxon>
        <taxon>Xylariales incertae sedis</taxon>
        <taxon>Monosporascus</taxon>
    </lineage>
</organism>
<name>A0A4Q4T3S7_9PEZI</name>
<gene>
    <name evidence="1" type="ORF">DL764_006810</name>
</gene>
<evidence type="ECO:0000313" key="1">
    <source>
        <dbReference type="EMBL" id="RYO99415.1"/>
    </source>
</evidence>
<dbReference type="EMBL" id="QJNU01000420">
    <property type="protein sequence ID" value="RYO99415.1"/>
    <property type="molecule type" value="Genomic_DNA"/>
</dbReference>
<dbReference type="Proteomes" id="UP000293360">
    <property type="component" value="Unassembled WGS sequence"/>
</dbReference>
<evidence type="ECO:0000313" key="2">
    <source>
        <dbReference type="Proteomes" id="UP000293360"/>
    </source>
</evidence>
<accession>A0A4Q4T3S7</accession>